<protein>
    <submittedName>
        <fullName evidence="1">Uncharacterized protein</fullName>
    </submittedName>
</protein>
<reference evidence="1" key="1">
    <citation type="journal article" date="2015" name="Genome Announc.">
        <title>Complete Genome Sequence of Yersinia ruckeri Strain CSF007-82, Etiologic Agent of Red Mouth Disease in Salmonid Fish.</title>
        <authorList>
            <person name="Nelson M.C."/>
            <person name="LaPatra S.E."/>
            <person name="Welch T.J."/>
            <person name="Graf J."/>
        </authorList>
    </citation>
    <scope>NUCLEOTIDE SEQUENCE</scope>
    <source>
        <strain evidence="1">CSF007-82</strain>
    </source>
</reference>
<accession>A0A0A8VCM4</accession>
<gene>
    <name evidence="1" type="ORF">CSF007_7670</name>
</gene>
<organism evidence="1">
    <name type="scientific">Yersinia ruckeri</name>
    <dbReference type="NCBI Taxonomy" id="29486"/>
    <lineage>
        <taxon>Bacteria</taxon>
        <taxon>Pseudomonadati</taxon>
        <taxon>Pseudomonadota</taxon>
        <taxon>Gammaproteobacteria</taxon>
        <taxon>Enterobacterales</taxon>
        <taxon>Yersiniaceae</taxon>
        <taxon>Yersinia</taxon>
    </lineage>
</organism>
<name>A0A0A8VCM4_YERRU</name>
<sequence>MVNLLPSLLARNNRIGIDKINVLPHRDLSYYPQEYLSEGCDCASPALFILP</sequence>
<dbReference type="EMBL" id="LN681231">
    <property type="protein sequence ID" value="CEK27290.1"/>
    <property type="molecule type" value="Genomic_DNA"/>
</dbReference>
<dbReference type="AlphaFoldDB" id="A0A0A8VCM4"/>
<evidence type="ECO:0000313" key="1">
    <source>
        <dbReference type="EMBL" id="CEK27290.1"/>
    </source>
</evidence>
<proteinExistence type="predicted"/>